<keyword evidence="3" id="KW-1185">Reference proteome</keyword>
<name>A0ABD5NQR7_9EURY</name>
<evidence type="ECO:0008006" key="4">
    <source>
        <dbReference type="Google" id="ProtNLM"/>
    </source>
</evidence>
<keyword evidence="1" id="KW-1133">Transmembrane helix</keyword>
<sequence length="586" mass="63536">MSESYGTRTERVALLVCVTASAIAIVSAYRNPARGYELSMYRATPTLFWGFVVGSVLLSVPIAFRSKSTLNSGLAATNVGWTVLVVGALPVIRGYRYLGTSDALSHLGMARSIVTGSTSVTEILYPLLSLLSSVVALPAGLPLEAAMLLLLPVCTAAYILFVTLIVRDRSASNPATVIACVTACLLLPVNQVSRAGTFYQPYPTLLAIFLTPIVLYLLFRSVTSDRAGFVLGSVVGLVVLVLAHPQQAFNFVLIGITIPLVFHISASGTGPAMRPGRVVSATAITGLIFWRWVYGFDPFKRSVSGLVRSIVQFSGSTGDVSGAGSSLAQLGGSIEELFVKLFLVSAVFCAIGGLYGVVLLLPGRVLPDALERVSARSSDLERGLTVSLIPLFLLFGFYIAFSSQYFRHLGFIMMVISILAPLGMGQLCEQFPTRRRAISTVLSVAFIVFLLLSIPIVHLSPYIYQPTSHVSDAEQAGYASPLDRVQDGSYIHYLRTDPERYYDAYVEWQEPIPFTTRQVLYDGNSLPVGDPTGDYTVLTRSDYEREVGLYDELHVTEADLDGMDSSPTVSRFYTNGNVEWYVHGTA</sequence>
<dbReference type="RefSeq" id="WP_256533553.1">
    <property type="nucleotide sequence ID" value="NZ_CP101824.1"/>
</dbReference>
<feature type="transmembrane region" description="Helical" evidence="1">
    <location>
        <begin position="70"/>
        <end position="92"/>
    </location>
</feature>
<feature type="transmembrane region" description="Helical" evidence="1">
    <location>
        <begin position="202"/>
        <end position="219"/>
    </location>
</feature>
<feature type="transmembrane region" description="Helical" evidence="1">
    <location>
        <begin position="278"/>
        <end position="294"/>
    </location>
</feature>
<proteinExistence type="predicted"/>
<evidence type="ECO:0000313" key="3">
    <source>
        <dbReference type="Proteomes" id="UP001595846"/>
    </source>
</evidence>
<feature type="transmembrane region" description="Helical" evidence="1">
    <location>
        <begin position="249"/>
        <end position="266"/>
    </location>
</feature>
<dbReference type="AlphaFoldDB" id="A0ABD5NQR7"/>
<feature type="transmembrane region" description="Helical" evidence="1">
    <location>
        <begin position="337"/>
        <end position="361"/>
    </location>
</feature>
<feature type="transmembrane region" description="Helical" evidence="1">
    <location>
        <begin position="437"/>
        <end position="457"/>
    </location>
</feature>
<evidence type="ECO:0000313" key="2">
    <source>
        <dbReference type="EMBL" id="MFC3959050.1"/>
    </source>
</evidence>
<feature type="transmembrane region" description="Helical" evidence="1">
    <location>
        <begin position="173"/>
        <end position="190"/>
    </location>
</feature>
<dbReference type="EMBL" id="JBHSAQ010000010">
    <property type="protein sequence ID" value="MFC3959050.1"/>
    <property type="molecule type" value="Genomic_DNA"/>
</dbReference>
<dbReference type="Proteomes" id="UP001595846">
    <property type="component" value="Unassembled WGS sequence"/>
</dbReference>
<accession>A0ABD5NQR7</accession>
<protein>
    <recommendedName>
        <fullName evidence="4">Glycosyltransferase RgtA/B/C/D-like domain-containing protein</fullName>
    </recommendedName>
</protein>
<gene>
    <name evidence="2" type="ORF">ACFOUR_11810</name>
</gene>
<organism evidence="2 3">
    <name type="scientific">Halovivax cerinus</name>
    <dbReference type="NCBI Taxonomy" id="1487865"/>
    <lineage>
        <taxon>Archaea</taxon>
        <taxon>Methanobacteriati</taxon>
        <taxon>Methanobacteriota</taxon>
        <taxon>Stenosarchaea group</taxon>
        <taxon>Halobacteria</taxon>
        <taxon>Halobacteriales</taxon>
        <taxon>Natrialbaceae</taxon>
        <taxon>Halovivax</taxon>
    </lineage>
</organism>
<keyword evidence="1" id="KW-0472">Membrane</keyword>
<comment type="caution">
    <text evidence="2">The sequence shown here is derived from an EMBL/GenBank/DDBJ whole genome shotgun (WGS) entry which is preliminary data.</text>
</comment>
<evidence type="ECO:0000256" key="1">
    <source>
        <dbReference type="SAM" id="Phobius"/>
    </source>
</evidence>
<feature type="transmembrane region" description="Helical" evidence="1">
    <location>
        <begin position="145"/>
        <end position="166"/>
    </location>
</feature>
<feature type="transmembrane region" description="Helical" evidence="1">
    <location>
        <begin position="226"/>
        <end position="243"/>
    </location>
</feature>
<feature type="transmembrane region" description="Helical" evidence="1">
    <location>
        <begin position="382"/>
        <end position="399"/>
    </location>
</feature>
<feature type="transmembrane region" description="Helical" evidence="1">
    <location>
        <begin position="12"/>
        <end position="29"/>
    </location>
</feature>
<keyword evidence="1" id="KW-0812">Transmembrane</keyword>
<feature type="transmembrane region" description="Helical" evidence="1">
    <location>
        <begin position="41"/>
        <end position="64"/>
    </location>
</feature>
<reference evidence="2 3" key="1">
    <citation type="journal article" date="2019" name="Int. J. Syst. Evol. Microbiol.">
        <title>The Global Catalogue of Microorganisms (GCM) 10K type strain sequencing project: providing services to taxonomists for standard genome sequencing and annotation.</title>
        <authorList>
            <consortium name="The Broad Institute Genomics Platform"/>
            <consortium name="The Broad Institute Genome Sequencing Center for Infectious Disease"/>
            <person name="Wu L."/>
            <person name="Ma J."/>
        </authorList>
    </citation>
    <scope>NUCLEOTIDE SEQUENCE [LARGE SCALE GENOMIC DNA]</scope>
    <source>
        <strain evidence="2 3">IBRC-M 10256</strain>
    </source>
</reference>
<dbReference type="GeneID" id="73902684"/>
<feature type="transmembrane region" description="Helical" evidence="1">
    <location>
        <begin position="405"/>
        <end position="425"/>
    </location>
</feature>